<accession>A0AAD9PSV3</accession>
<dbReference type="PANTHER" id="PTHR47644:SF1">
    <property type="entry name" value="PDZ DOMAIN-CONTAINING PROTEIN"/>
    <property type="match status" value="1"/>
</dbReference>
<reference evidence="3" key="2">
    <citation type="journal article" date="2023" name="Science">
        <title>Genomic signatures of disease resistance in endangered staghorn corals.</title>
        <authorList>
            <person name="Vollmer S.V."/>
            <person name="Selwyn J.D."/>
            <person name="Despard B.A."/>
            <person name="Roesel C.L."/>
        </authorList>
    </citation>
    <scope>NUCLEOTIDE SEQUENCE</scope>
    <source>
        <strain evidence="3">K2</strain>
    </source>
</reference>
<name>A0AAD9PSV3_ACRCE</name>
<dbReference type="Pfam" id="PF00169">
    <property type="entry name" value="PH"/>
    <property type="match status" value="2"/>
</dbReference>
<dbReference type="PROSITE" id="PS50003">
    <property type="entry name" value="PH_DOMAIN"/>
    <property type="match status" value="2"/>
</dbReference>
<dbReference type="AlphaFoldDB" id="A0AAD9PSV3"/>
<proteinExistence type="predicted"/>
<protein>
    <submittedName>
        <fullName evidence="3">Pleckstrin homology domain-containing family A member 5</fullName>
    </submittedName>
</protein>
<dbReference type="Gene3D" id="2.30.29.30">
    <property type="entry name" value="Pleckstrin-homology domain (PH domain)/Phosphotyrosine-binding domain (PTB)"/>
    <property type="match status" value="2"/>
</dbReference>
<dbReference type="Proteomes" id="UP001249851">
    <property type="component" value="Unassembled WGS sequence"/>
</dbReference>
<dbReference type="PANTHER" id="PTHR47644">
    <property type="entry name" value="AGAP008221-PA"/>
    <property type="match status" value="1"/>
</dbReference>
<gene>
    <name evidence="3" type="ORF">P5673_031598</name>
</gene>
<feature type="compositionally biased region" description="Acidic residues" evidence="1">
    <location>
        <begin position="498"/>
        <end position="507"/>
    </location>
</feature>
<dbReference type="SUPFAM" id="SSF50729">
    <property type="entry name" value="PH domain-like"/>
    <property type="match status" value="2"/>
</dbReference>
<keyword evidence="4" id="KW-1185">Reference proteome</keyword>
<feature type="compositionally biased region" description="Low complexity" evidence="1">
    <location>
        <begin position="475"/>
        <end position="497"/>
    </location>
</feature>
<organism evidence="3 4">
    <name type="scientific">Acropora cervicornis</name>
    <name type="common">Staghorn coral</name>
    <dbReference type="NCBI Taxonomy" id="6130"/>
    <lineage>
        <taxon>Eukaryota</taxon>
        <taxon>Metazoa</taxon>
        <taxon>Cnidaria</taxon>
        <taxon>Anthozoa</taxon>
        <taxon>Hexacorallia</taxon>
        <taxon>Scleractinia</taxon>
        <taxon>Astrocoeniina</taxon>
        <taxon>Acroporidae</taxon>
        <taxon>Acropora</taxon>
    </lineage>
</organism>
<feature type="domain" description="PH" evidence="2">
    <location>
        <begin position="561"/>
        <end position="660"/>
    </location>
</feature>
<dbReference type="InterPro" id="IPR001849">
    <property type="entry name" value="PH_domain"/>
</dbReference>
<feature type="compositionally biased region" description="Polar residues" evidence="1">
    <location>
        <begin position="213"/>
        <end position="222"/>
    </location>
</feature>
<dbReference type="EMBL" id="JARQWQ010000151">
    <property type="protein sequence ID" value="KAK2548271.1"/>
    <property type="molecule type" value="Genomic_DNA"/>
</dbReference>
<dbReference type="SMART" id="SM00233">
    <property type="entry name" value="PH"/>
    <property type="match status" value="2"/>
</dbReference>
<evidence type="ECO:0000313" key="3">
    <source>
        <dbReference type="EMBL" id="KAK2548271.1"/>
    </source>
</evidence>
<evidence type="ECO:0000259" key="2">
    <source>
        <dbReference type="PROSITE" id="PS50003"/>
    </source>
</evidence>
<dbReference type="InterPro" id="IPR011993">
    <property type="entry name" value="PH-like_dom_sf"/>
</dbReference>
<feature type="domain" description="PH" evidence="2">
    <location>
        <begin position="688"/>
        <end position="785"/>
    </location>
</feature>
<evidence type="ECO:0000256" key="1">
    <source>
        <dbReference type="SAM" id="MobiDB-lite"/>
    </source>
</evidence>
<sequence length="791" mass="86511">MMSAIEVDTGLKVENALHECVAKDDTTADELFDSFMEIANDPQFQNCDQVVEGLEQRESLDSQLNVSEFPGAEKLDNEKGDCCSVDSPVKDALEMDESNVSTTLSIDGLVKSKASDLSSEDQQHTFCYNSIEGSYGAPREATPVQSTGEPAASVVVQTGGSDMPTDLESTGVPMLSKLGESVDADNSLSIKLISQDVTDNESIVDKNLEAELSDSSPESNDSGVHVPNNEKASSDAHEENGKDMLAGKTTLDHQGETALSRKLSKAVEELGDLEQLLSTAVFEFQVKTNCTGIDENNAEINGDVNAKEEEMSEKTDEDVDHVFDRDLESKHPGIDIKPIEDAKSQSNTNLTLEVEEQAALKLQDVNEESGSGVMNEMATQGSEDSKVELDDASNLHENASSGIQELQAVVPGSPQEKLEQEAVAESVLEKAESVNDLESELVNVQATSPDIEIIMTDDGGVSERKSLDSLNTEDSSTSGLTSLSASDECMDSDAASDCGDDEDDAAFDPDNLKSSVCQRKSWLLQFDRDRLSSDSSAVSELDFVKDHSTKPDGTDGHSSGKDYIRGHLMKLGGSGLTPKNWRKRWCVLRSDNCLYYYKSSKHKDPCGVIILSNYSVSKAPEINRNHCFKLTKGGAKSYCMCAGSEGDMKKWMVAMMDAIKDSAKESNPFNILGGNVHNVSIPALSIRDPDCHGYLHKLGNSYRMWRKRYFVLKDGFLYYYTDMSNTVALGVAKLLHYTLNAGEQSGKKFYFNAVSPDQSLRSYHFFTESEMDRTRWLSRLEESIKKGSSAQ</sequence>
<feature type="region of interest" description="Disordered" evidence="1">
    <location>
        <begin position="457"/>
        <end position="510"/>
    </location>
</feature>
<feature type="region of interest" description="Disordered" evidence="1">
    <location>
        <begin position="211"/>
        <end position="239"/>
    </location>
</feature>
<comment type="caution">
    <text evidence="3">The sequence shown here is derived from an EMBL/GenBank/DDBJ whole genome shotgun (WGS) entry which is preliminary data.</text>
</comment>
<reference evidence="3" key="1">
    <citation type="journal article" date="2023" name="G3 (Bethesda)">
        <title>Whole genome assembly and annotation of the endangered Caribbean coral Acropora cervicornis.</title>
        <authorList>
            <person name="Selwyn J.D."/>
            <person name="Vollmer S.V."/>
        </authorList>
    </citation>
    <scope>NUCLEOTIDE SEQUENCE</scope>
    <source>
        <strain evidence="3">K2</strain>
    </source>
</reference>
<evidence type="ECO:0000313" key="4">
    <source>
        <dbReference type="Proteomes" id="UP001249851"/>
    </source>
</evidence>